<dbReference type="EMBL" id="BNEB01000003">
    <property type="protein sequence ID" value="GHI61913.1"/>
    <property type="molecule type" value="Genomic_DNA"/>
</dbReference>
<comment type="caution">
    <text evidence="1">The sequence shown here is derived from an EMBL/GenBank/DDBJ whole genome shotgun (WGS) entry which is preliminary data.</text>
</comment>
<evidence type="ECO:0000313" key="2">
    <source>
        <dbReference type="Proteomes" id="UP000649259"/>
    </source>
</evidence>
<dbReference type="Proteomes" id="UP000649259">
    <property type="component" value="Unassembled WGS sequence"/>
</dbReference>
<proteinExistence type="predicted"/>
<keyword evidence="2" id="KW-1185">Reference proteome</keyword>
<sequence length="111" mass="11725">MERDEVVDRRVPAGAGGDATVTCAGQPRTWCSASVLAVLLALRAGPRQPQVQRARQNLPCSTVVVLCSPSVRGRAGPSCCVTRTTVPRTGKETRMAVAEPRLGVTGALTRR</sequence>
<gene>
    <name evidence="1" type="ORF">Saso_35630</name>
</gene>
<evidence type="ECO:0000313" key="1">
    <source>
        <dbReference type="EMBL" id="GHI61913.1"/>
    </source>
</evidence>
<organism evidence="1 2">
    <name type="scientific">Streptomyces asoensis</name>
    <dbReference type="NCBI Taxonomy" id="249586"/>
    <lineage>
        <taxon>Bacteria</taxon>
        <taxon>Bacillati</taxon>
        <taxon>Actinomycetota</taxon>
        <taxon>Actinomycetes</taxon>
        <taxon>Kitasatosporales</taxon>
        <taxon>Streptomycetaceae</taxon>
        <taxon>Streptomyces</taxon>
    </lineage>
</organism>
<reference evidence="2" key="1">
    <citation type="submission" date="2023-07" db="EMBL/GenBank/DDBJ databases">
        <title>Whole genome shotgun sequence of Streptomyces cacaoi subsp. asoensis NBRC 13813.</title>
        <authorList>
            <person name="Komaki H."/>
            <person name="Tamura T."/>
        </authorList>
    </citation>
    <scope>NUCLEOTIDE SEQUENCE [LARGE SCALE GENOMIC DNA]</scope>
    <source>
        <strain evidence="2">NBRC 13813</strain>
    </source>
</reference>
<name>A0ABQ3S1B0_9ACTN</name>
<accession>A0ABQ3S1B0</accession>
<protein>
    <submittedName>
        <fullName evidence="1">Uncharacterized protein</fullName>
    </submittedName>
</protein>